<feature type="binding site" evidence="7">
    <location>
        <begin position="219"/>
        <end position="221"/>
    </location>
    <ligand>
        <name>ATP</name>
        <dbReference type="ChEBI" id="CHEBI:30616"/>
    </ligand>
</feature>
<comment type="subcellular location">
    <subcellularLocation>
        <location evidence="7">Cytoplasm</location>
    </subcellularLocation>
</comment>
<comment type="catalytic activity">
    <reaction evidence="7">
        <text>tRNA(Asx) + L-aspartate + ATP = L-aspartyl-tRNA(Asx) + AMP + diphosphate</text>
        <dbReference type="Rhea" id="RHEA:18349"/>
        <dbReference type="Rhea" id="RHEA-COMP:9710"/>
        <dbReference type="Rhea" id="RHEA-COMP:9711"/>
        <dbReference type="ChEBI" id="CHEBI:29991"/>
        <dbReference type="ChEBI" id="CHEBI:30616"/>
        <dbReference type="ChEBI" id="CHEBI:33019"/>
        <dbReference type="ChEBI" id="CHEBI:78442"/>
        <dbReference type="ChEBI" id="CHEBI:78516"/>
        <dbReference type="ChEBI" id="CHEBI:456215"/>
        <dbReference type="EC" id="6.1.1.23"/>
    </reaction>
</comment>
<dbReference type="CDD" id="cd00777">
    <property type="entry name" value="AspRS_core"/>
    <property type="match status" value="1"/>
</dbReference>
<dbReference type="Gene3D" id="3.30.1360.30">
    <property type="entry name" value="GAD-like domain"/>
    <property type="match status" value="1"/>
</dbReference>
<evidence type="ECO:0000313" key="9">
    <source>
        <dbReference type="EMBL" id="PKI81912.1"/>
    </source>
</evidence>
<dbReference type="SUPFAM" id="SSF55261">
    <property type="entry name" value="GAD domain-like"/>
    <property type="match status" value="1"/>
</dbReference>
<feature type="region of interest" description="Aspartate" evidence="7">
    <location>
        <begin position="197"/>
        <end position="200"/>
    </location>
</feature>
<feature type="binding site" evidence="7">
    <location>
        <position position="228"/>
    </location>
    <ligand>
        <name>ATP</name>
        <dbReference type="ChEBI" id="CHEBI:30616"/>
    </ligand>
</feature>
<dbReference type="Pfam" id="PF01336">
    <property type="entry name" value="tRNA_anti-codon"/>
    <property type="match status" value="1"/>
</dbReference>
<keyword evidence="6 7" id="KW-0030">Aminoacyl-tRNA synthetase</keyword>
<evidence type="ECO:0000256" key="1">
    <source>
        <dbReference type="ARBA" id="ARBA00006303"/>
    </source>
</evidence>
<dbReference type="InterPro" id="IPR045864">
    <property type="entry name" value="aa-tRNA-synth_II/BPL/LPL"/>
</dbReference>
<dbReference type="GO" id="GO:0006422">
    <property type="term" value="P:aspartyl-tRNA aminoacylation"/>
    <property type="evidence" value="ECO:0007669"/>
    <property type="project" value="UniProtKB-UniRule"/>
</dbReference>
<dbReference type="InterPro" id="IPR004115">
    <property type="entry name" value="GAD-like_sf"/>
</dbReference>
<dbReference type="InterPro" id="IPR047090">
    <property type="entry name" value="AspRS_core"/>
</dbReference>
<dbReference type="GO" id="GO:0004815">
    <property type="term" value="F:aspartate-tRNA ligase activity"/>
    <property type="evidence" value="ECO:0007669"/>
    <property type="project" value="UniProtKB-UniRule"/>
</dbReference>
<dbReference type="PRINTS" id="PR01042">
    <property type="entry name" value="TRNASYNTHASP"/>
</dbReference>
<dbReference type="PROSITE" id="PS50862">
    <property type="entry name" value="AA_TRNA_LIGASE_II"/>
    <property type="match status" value="1"/>
</dbReference>
<dbReference type="NCBIfam" id="NF001750">
    <property type="entry name" value="PRK00476.1"/>
    <property type="match status" value="1"/>
</dbReference>
<dbReference type="OrthoDB" id="9802326at2"/>
<feature type="site" description="Important for tRNA non-discrimination" evidence="7">
    <location>
        <position position="30"/>
    </location>
</feature>
<dbReference type="CDD" id="cd04317">
    <property type="entry name" value="EcAspRS_like_N"/>
    <property type="match status" value="1"/>
</dbReference>
<feature type="binding site" evidence="7">
    <location>
        <position position="173"/>
    </location>
    <ligand>
        <name>L-aspartate</name>
        <dbReference type="ChEBI" id="CHEBI:29991"/>
    </ligand>
</feature>
<evidence type="ECO:0000256" key="6">
    <source>
        <dbReference type="ARBA" id="ARBA00023146"/>
    </source>
</evidence>
<feature type="domain" description="Aminoacyl-transfer RNA synthetases class-II family profile" evidence="8">
    <location>
        <begin position="140"/>
        <end position="554"/>
    </location>
</feature>
<evidence type="ECO:0000256" key="2">
    <source>
        <dbReference type="ARBA" id="ARBA00022598"/>
    </source>
</evidence>
<organism evidence="9 10">
    <name type="scientific">Malaciobacter halophilus</name>
    <dbReference type="NCBI Taxonomy" id="197482"/>
    <lineage>
        <taxon>Bacteria</taxon>
        <taxon>Pseudomonadati</taxon>
        <taxon>Campylobacterota</taxon>
        <taxon>Epsilonproteobacteria</taxon>
        <taxon>Campylobacterales</taxon>
        <taxon>Arcobacteraceae</taxon>
        <taxon>Malaciobacter</taxon>
    </lineage>
</organism>
<evidence type="ECO:0000256" key="5">
    <source>
        <dbReference type="ARBA" id="ARBA00022917"/>
    </source>
</evidence>
<keyword evidence="2 7" id="KW-0436">Ligase</keyword>
<dbReference type="PANTHER" id="PTHR22594">
    <property type="entry name" value="ASPARTYL/LYSYL-TRNA SYNTHETASE"/>
    <property type="match status" value="1"/>
</dbReference>
<dbReference type="InterPro" id="IPR002312">
    <property type="entry name" value="Asp/Asn-tRNA-synth_IIb"/>
</dbReference>
<accession>A0A2N1J619</accession>
<evidence type="ECO:0000256" key="4">
    <source>
        <dbReference type="ARBA" id="ARBA00022840"/>
    </source>
</evidence>
<feature type="binding site" evidence="7">
    <location>
        <position position="219"/>
    </location>
    <ligand>
        <name>L-aspartate</name>
        <dbReference type="ChEBI" id="CHEBI:29991"/>
    </ligand>
</feature>
<gene>
    <name evidence="7" type="primary">aspS</name>
    <name evidence="9" type="ORF">CP960_02085</name>
</gene>
<feature type="binding site" evidence="7">
    <location>
        <position position="481"/>
    </location>
    <ligand>
        <name>ATP</name>
        <dbReference type="ChEBI" id="CHEBI:30616"/>
    </ligand>
</feature>
<comment type="caution">
    <text evidence="9">The sequence shown here is derived from an EMBL/GenBank/DDBJ whole genome shotgun (WGS) entry which is preliminary data.</text>
</comment>
<dbReference type="InterPro" id="IPR006195">
    <property type="entry name" value="aa-tRNA-synth_II"/>
</dbReference>
<feature type="site" description="Important for tRNA non-discrimination" evidence="7">
    <location>
        <position position="82"/>
    </location>
</feature>
<dbReference type="SUPFAM" id="SSF55681">
    <property type="entry name" value="Class II aaRS and biotin synthetases"/>
    <property type="match status" value="1"/>
</dbReference>
<dbReference type="InterPro" id="IPR012340">
    <property type="entry name" value="NA-bd_OB-fold"/>
</dbReference>
<dbReference type="Pfam" id="PF00152">
    <property type="entry name" value="tRNA-synt_2"/>
    <property type="match status" value="1"/>
</dbReference>
<evidence type="ECO:0000313" key="10">
    <source>
        <dbReference type="Proteomes" id="UP000233248"/>
    </source>
</evidence>
<name>A0A2N1J619_9BACT</name>
<dbReference type="Pfam" id="PF02938">
    <property type="entry name" value="GAD"/>
    <property type="match status" value="1"/>
</dbReference>
<dbReference type="InterPro" id="IPR047089">
    <property type="entry name" value="Asp-tRNA-ligase_1_N"/>
</dbReference>
<reference evidence="9 10" key="1">
    <citation type="submission" date="2017-09" db="EMBL/GenBank/DDBJ databases">
        <title>Genomics of the genus Arcobacter.</title>
        <authorList>
            <person name="Perez-Cataluna A."/>
            <person name="Figueras M.J."/>
            <person name="Salas-Masso N."/>
        </authorList>
    </citation>
    <scope>NUCLEOTIDE SEQUENCE [LARGE SCALE GENOMIC DNA]</scope>
    <source>
        <strain evidence="9 10">DSM 18005</strain>
    </source>
</reference>
<protein>
    <recommendedName>
        <fullName evidence="7">Aspartate--tRNA(Asp/Asn) ligase</fullName>
        <ecNumber evidence="7">6.1.1.23</ecNumber>
    </recommendedName>
    <alternativeName>
        <fullName evidence="7">Aspartyl-tRNA synthetase</fullName>
        <shortName evidence="7">AspRS</shortName>
    </alternativeName>
    <alternativeName>
        <fullName evidence="7">Non-discriminating aspartyl-tRNA synthetase</fullName>
        <shortName evidence="7">ND-AspRS</shortName>
    </alternativeName>
</protein>
<comment type="similarity">
    <text evidence="1 7">Belongs to the class-II aminoacyl-tRNA synthetase family. Type 1 subfamily.</text>
</comment>
<dbReference type="KEGG" id="ahs:AHALO_0892"/>
<dbReference type="Gene3D" id="2.40.50.140">
    <property type="entry name" value="Nucleic acid-binding proteins"/>
    <property type="match status" value="1"/>
</dbReference>
<evidence type="ECO:0000256" key="3">
    <source>
        <dbReference type="ARBA" id="ARBA00022741"/>
    </source>
</evidence>
<dbReference type="InterPro" id="IPR004364">
    <property type="entry name" value="Aa-tRNA-synt_II"/>
</dbReference>
<dbReference type="GO" id="GO:0005737">
    <property type="term" value="C:cytoplasm"/>
    <property type="evidence" value="ECO:0007669"/>
    <property type="project" value="UniProtKB-SubCell"/>
</dbReference>
<keyword evidence="7" id="KW-0963">Cytoplasm</keyword>
<evidence type="ECO:0000256" key="7">
    <source>
        <dbReference type="HAMAP-Rule" id="MF_00044"/>
    </source>
</evidence>
<dbReference type="GO" id="GO:0005524">
    <property type="term" value="F:ATP binding"/>
    <property type="evidence" value="ECO:0007669"/>
    <property type="project" value="UniProtKB-UniRule"/>
</dbReference>
<dbReference type="NCBIfam" id="TIGR00459">
    <property type="entry name" value="aspS_bact"/>
    <property type="match status" value="1"/>
</dbReference>
<feature type="binding site" evidence="7">
    <location>
        <begin position="533"/>
        <end position="536"/>
    </location>
    <ligand>
        <name>ATP</name>
        <dbReference type="ChEBI" id="CHEBI:30616"/>
    </ligand>
</feature>
<sequence length="587" mass="66781">MRTHYCTDVTEKNIGETVTVAGWVNSRRDHGGIIFIDLRDKGGLVQLVCDPQDSKESLEKAETVRDEFVLVATGKVRARGEGLENPNLTTGKIEIVVSDLTIENRSKPMPFDLGDEKVNEEIRLRNRFLELRTPKAYDIFKLRSKATIQVRNTLDELGFLDVETPILTKSTPEGARDYLVPSRVHPGEFYALPQSPQLFKQLLMVSGFDKYFQIAKCFRDEDLRADRQPEFTQIDIEMSFCNQEDIIKVAEKLIYDVFTTCGKDIPTTFPRITYKEAMEKYGSDKPDLRFDMPMVDVIDIFANSTNEIFSSIAKDKKNNRIKALKCPNGDNIFSKRQMKGFEDYVRKFGAKGLGYFQMKEDGLKGPLTKFFSEEDLEEIVKSTELEVGDVVFFGAGDKKTVWDYMGRFRLYLAEQMEIIPADTYKFAWVVDFPMFEVEDGKTKALHHPFTMPNLEKCDLNNIEDLEDIESIAYDLVLNGTELGGGSIRIHKEDVQEKVFELMGISQEEANEKFGFLLEALRYGAPSHGGIAFGLDRLVMLLAGTDSIRDVIAFPKTQRAQCLLTDAPSPVDNEQLKELSLRIRQPQA</sequence>
<dbReference type="EC" id="6.1.1.23" evidence="7"/>
<dbReference type="InterPro" id="IPR004524">
    <property type="entry name" value="Asp-tRNA-ligase_1"/>
</dbReference>
<keyword evidence="3 7" id="KW-0547">Nucleotide-binding</keyword>
<dbReference type="InterPro" id="IPR029351">
    <property type="entry name" value="GAD_dom"/>
</dbReference>
<keyword evidence="4 7" id="KW-0067">ATP-binding</keyword>
<dbReference type="EMBL" id="NXIF01000007">
    <property type="protein sequence ID" value="PKI81912.1"/>
    <property type="molecule type" value="Genomic_DNA"/>
</dbReference>
<proteinExistence type="inferred from homology"/>
<dbReference type="RefSeq" id="WP_101183578.1">
    <property type="nucleotide sequence ID" value="NZ_CP031218.1"/>
</dbReference>
<dbReference type="InterPro" id="IPR004365">
    <property type="entry name" value="NA-bd_OB_tRNA"/>
</dbReference>
<dbReference type="PANTHER" id="PTHR22594:SF5">
    <property type="entry name" value="ASPARTATE--TRNA LIGASE, MITOCHONDRIAL"/>
    <property type="match status" value="1"/>
</dbReference>
<comment type="function">
    <text evidence="7">Aspartyl-tRNA synthetase with relaxed tRNA specificity since it is able to aspartylate not only its cognate tRNA(Asp) but also tRNA(Asn). Reaction proceeds in two steps: L-aspartate is first activated by ATP to form Asp-AMP and then transferred to the acceptor end of tRNA(Asp/Asn).</text>
</comment>
<comment type="subunit">
    <text evidence="7">Homodimer.</text>
</comment>
<feature type="binding site" evidence="7">
    <location>
        <position position="446"/>
    </location>
    <ligand>
        <name>L-aspartate</name>
        <dbReference type="ChEBI" id="CHEBI:29991"/>
    </ligand>
</feature>
<dbReference type="GO" id="GO:0050560">
    <property type="term" value="F:aspartate-tRNA(Asn) ligase activity"/>
    <property type="evidence" value="ECO:0007669"/>
    <property type="project" value="UniProtKB-EC"/>
</dbReference>
<feature type="binding site" evidence="7">
    <location>
        <position position="488"/>
    </location>
    <ligand>
        <name>L-aspartate</name>
        <dbReference type="ChEBI" id="CHEBI:29991"/>
    </ligand>
</feature>
<dbReference type="Proteomes" id="UP000233248">
    <property type="component" value="Unassembled WGS sequence"/>
</dbReference>
<dbReference type="GO" id="GO:0003676">
    <property type="term" value="F:nucleic acid binding"/>
    <property type="evidence" value="ECO:0007669"/>
    <property type="project" value="InterPro"/>
</dbReference>
<keyword evidence="5 7" id="KW-0648">Protein biosynthesis</keyword>
<dbReference type="Gene3D" id="3.30.930.10">
    <property type="entry name" value="Bira Bifunctional Protein, Domain 2"/>
    <property type="match status" value="1"/>
</dbReference>
<evidence type="ECO:0000259" key="8">
    <source>
        <dbReference type="PROSITE" id="PS50862"/>
    </source>
</evidence>
<dbReference type="SUPFAM" id="SSF50249">
    <property type="entry name" value="Nucleic acid-binding proteins"/>
    <property type="match status" value="1"/>
</dbReference>
<keyword evidence="10" id="KW-1185">Reference proteome</keyword>
<dbReference type="AlphaFoldDB" id="A0A2N1J619"/>
<dbReference type="HAMAP" id="MF_00044">
    <property type="entry name" value="Asp_tRNA_synth_type1"/>
    <property type="match status" value="1"/>
</dbReference>